<dbReference type="RefSeq" id="WP_075097755.1">
    <property type="nucleotide sequence ID" value="NZ_CP011125.1"/>
</dbReference>
<accession>A0A0F6SI01</accession>
<dbReference type="PANTHER" id="PTHR10859">
    <property type="entry name" value="GLYCOSYL TRANSFERASE"/>
    <property type="match status" value="1"/>
</dbReference>
<gene>
    <name evidence="2" type="ORF">DB32_008483</name>
</gene>
<keyword evidence="3" id="KW-1185">Reference proteome</keyword>
<name>A0A0F6SI01_9BACT</name>
<evidence type="ECO:0000313" key="2">
    <source>
        <dbReference type="EMBL" id="AKF11334.1"/>
    </source>
</evidence>
<feature type="domain" description="Glycosyltransferase 2-like" evidence="1">
    <location>
        <begin position="7"/>
        <end position="131"/>
    </location>
</feature>
<organism evidence="2 3">
    <name type="scientific">Sandaracinus amylolyticus</name>
    <dbReference type="NCBI Taxonomy" id="927083"/>
    <lineage>
        <taxon>Bacteria</taxon>
        <taxon>Pseudomonadati</taxon>
        <taxon>Myxococcota</taxon>
        <taxon>Polyangia</taxon>
        <taxon>Polyangiales</taxon>
        <taxon>Sandaracinaceae</taxon>
        <taxon>Sandaracinus</taxon>
    </lineage>
</organism>
<keyword evidence="2" id="KW-0808">Transferase</keyword>
<dbReference type="InterPro" id="IPR029044">
    <property type="entry name" value="Nucleotide-diphossugar_trans"/>
</dbReference>
<reference evidence="2 3" key="1">
    <citation type="submission" date="2015-03" db="EMBL/GenBank/DDBJ databases">
        <title>Genome assembly of Sandaracinus amylolyticus DSM 53668.</title>
        <authorList>
            <person name="Sharma G."/>
            <person name="Subramanian S."/>
        </authorList>
    </citation>
    <scope>NUCLEOTIDE SEQUENCE [LARGE SCALE GENOMIC DNA]</scope>
    <source>
        <strain evidence="2 3">DSM 53668</strain>
    </source>
</reference>
<proteinExistence type="predicted"/>
<protein>
    <submittedName>
        <fullName evidence="2">Glycosyl transferase</fullName>
    </submittedName>
</protein>
<dbReference type="GO" id="GO:0006487">
    <property type="term" value="P:protein N-linked glycosylation"/>
    <property type="evidence" value="ECO:0007669"/>
    <property type="project" value="TreeGrafter"/>
</dbReference>
<dbReference type="STRING" id="927083.DB32_008483"/>
<dbReference type="Pfam" id="PF00535">
    <property type="entry name" value="Glycos_transf_2"/>
    <property type="match status" value="1"/>
</dbReference>
<dbReference type="SUPFAM" id="SSF53448">
    <property type="entry name" value="Nucleotide-diphospho-sugar transferases"/>
    <property type="match status" value="1"/>
</dbReference>
<evidence type="ECO:0000313" key="3">
    <source>
        <dbReference type="Proteomes" id="UP000034883"/>
    </source>
</evidence>
<sequence>MSAFRPCILIPTYDNPRTVRDVVLRAREHLADVVVVDDGSHEEGRAAVAGIGRDGLAHVTHRAQNGGKGAAVKTGFAFARELGFTHALQVDADGQHALEDIPDLLNVARAQPGALILGRPEYDESAPIGRRIARNITIFWTHMEAGWGVIADPMCGFRVYPLESALRACAECGDRMDFDPEIAVRIAWTGAPVVNLPTKVRYVEGGVSHFKLFLDNWLISRMHTRLMWHRAWCTVLGRPLVPALPAPSDPIVLEKGASEPRPAELPGDR</sequence>
<dbReference type="AlphaFoldDB" id="A0A0F6SI01"/>
<dbReference type="Gene3D" id="3.90.550.10">
    <property type="entry name" value="Spore Coat Polysaccharide Biosynthesis Protein SpsA, Chain A"/>
    <property type="match status" value="1"/>
</dbReference>
<dbReference type="Proteomes" id="UP000034883">
    <property type="component" value="Chromosome"/>
</dbReference>
<dbReference type="GO" id="GO:0016740">
    <property type="term" value="F:transferase activity"/>
    <property type="evidence" value="ECO:0007669"/>
    <property type="project" value="UniProtKB-KW"/>
</dbReference>
<dbReference type="KEGG" id="samy:DB32_008483"/>
<dbReference type="EMBL" id="CP011125">
    <property type="protein sequence ID" value="AKF11334.1"/>
    <property type="molecule type" value="Genomic_DNA"/>
</dbReference>
<evidence type="ECO:0000259" key="1">
    <source>
        <dbReference type="Pfam" id="PF00535"/>
    </source>
</evidence>
<dbReference type="InterPro" id="IPR001173">
    <property type="entry name" value="Glyco_trans_2-like"/>
</dbReference>
<dbReference type="PANTHER" id="PTHR10859:SF91">
    <property type="entry name" value="DOLICHYL-PHOSPHATE BETA-GLUCOSYLTRANSFERASE"/>
    <property type="match status" value="1"/>
</dbReference>
<dbReference type="CDD" id="cd04179">
    <property type="entry name" value="DPM_DPG-synthase_like"/>
    <property type="match status" value="1"/>
</dbReference>